<name>A0AAV7R178_PLEWA</name>
<reference evidence="1" key="1">
    <citation type="journal article" date="2022" name="bioRxiv">
        <title>Sequencing and chromosome-scale assembly of the giantPleurodeles waltlgenome.</title>
        <authorList>
            <person name="Brown T."/>
            <person name="Elewa A."/>
            <person name="Iarovenko S."/>
            <person name="Subramanian E."/>
            <person name="Araus A.J."/>
            <person name="Petzold A."/>
            <person name="Susuki M."/>
            <person name="Suzuki K.-i.T."/>
            <person name="Hayashi T."/>
            <person name="Toyoda A."/>
            <person name="Oliveira C."/>
            <person name="Osipova E."/>
            <person name="Leigh N.D."/>
            <person name="Simon A."/>
            <person name="Yun M.H."/>
        </authorList>
    </citation>
    <scope>NUCLEOTIDE SEQUENCE</scope>
    <source>
        <strain evidence="1">20211129_DDA</strain>
        <tissue evidence="1">Liver</tissue>
    </source>
</reference>
<evidence type="ECO:0000313" key="2">
    <source>
        <dbReference type="Proteomes" id="UP001066276"/>
    </source>
</evidence>
<keyword evidence="2" id="KW-1185">Reference proteome</keyword>
<dbReference type="Proteomes" id="UP001066276">
    <property type="component" value="Chromosome 6"/>
</dbReference>
<accession>A0AAV7R178</accession>
<dbReference type="AlphaFoldDB" id="A0AAV7R178"/>
<evidence type="ECO:0000313" key="1">
    <source>
        <dbReference type="EMBL" id="KAJ1145225.1"/>
    </source>
</evidence>
<organism evidence="1 2">
    <name type="scientific">Pleurodeles waltl</name>
    <name type="common">Iberian ribbed newt</name>
    <dbReference type="NCBI Taxonomy" id="8319"/>
    <lineage>
        <taxon>Eukaryota</taxon>
        <taxon>Metazoa</taxon>
        <taxon>Chordata</taxon>
        <taxon>Craniata</taxon>
        <taxon>Vertebrata</taxon>
        <taxon>Euteleostomi</taxon>
        <taxon>Amphibia</taxon>
        <taxon>Batrachia</taxon>
        <taxon>Caudata</taxon>
        <taxon>Salamandroidea</taxon>
        <taxon>Salamandridae</taxon>
        <taxon>Pleurodelinae</taxon>
        <taxon>Pleurodeles</taxon>
    </lineage>
</organism>
<protein>
    <submittedName>
        <fullName evidence="1">Uncharacterized protein</fullName>
    </submittedName>
</protein>
<gene>
    <name evidence="1" type="ORF">NDU88_011516</name>
</gene>
<comment type="caution">
    <text evidence="1">The sequence shown here is derived from an EMBL/GenBank/DDBJ whole genome shotgun (WGS) entry which is preliminary data.</text>
</comment>
<proteinExistence type="predicted"/>
<sequence>MGKYRMAKGAQRIQMDRFMAQHPGEGSQLKAGGLPGEVCKPSGAQILAEIKASRQAVQTQIAAIAVDVNLLRTDLRAMALRLYVLAARQGYIGENWNTGQTRGMEWEAFKVVMRGVSIGKVYGIPDISLQMWLCDYALLTCHVVDIVYCIAQRVVYCRVQLVSTETLRVLISSDLRGEAAREKKRRGG</sequence>
<dbReference type="EMBL" id="JANPWB010000010">
    <property type="protein sequence ID" value="KAJ1145225.1"/>
    <property type="molecule type" value="Genomic_DNA"/>
</dbReference>